<accession>A0A182SJT6</accession>
<sequence>MACIGSTLIPRIVNKVTLTGGNWEVLGRNVWFDRLRQLVYFMALRETPLEKHLYVVSLVNPNQLRLLTMPGFSFTVEFNDVRSFSLLFRSPQDCTLFLQTYCNISTLPSWELIRIRHDADGNSNGCSLPPVDTLELISVGYLAEGGPSENTQYNPSIYSPQISTGEVLYAMVFKPHNFMLGVKYPTVLNVYGGPEVQTVNNTFKGMRQLRMHMLASQGYCVICVDSRGSRHRGVEFESYIRCRMGTVELSDQVEVLRILADQLGYIDMDRVAIHGWSYGGYLSLMGLVQYPDIFKVSIAGAPVTSWEYYDTGYTERYMDLPDNNRSGYAAGSVLNYIQKFPDDRLVRANKPYQLQVYPNERHSLRNLEASKHYETKLLSFLQNHL</sequence>
<dbReference type="AlphaFoldDB" id="A0A182SJT6"/>
<dbReference type="Pfam" id="PF00326">
    <property type="entry name" value="Peptidase_S9"/>
    <property type="match status" value="1"/>
</dbReference>
<dbReference type="InterPro" id="IPR001375">
    <property type="entry name" value="Peptidase_S9_cat"/>
</dbReference>
<dbReference type="PANTHER" id="PTHR11731">
    <property type="entry name" value="PROTEASE FAMILY S9B,C DIPEPTIDYL-PEPTIDASE IV-RELATED"/>
    <property type="match status" value="1"/>
</dbReference>
<dbReference type="GO" id="GO:0008239">
    <property type="term" value="F:dipeptidyl-peptidase activity"/>
    <property type="evidence" value="ECO:0007669"/>
    <property type="project" value="TreeGrafter"/>
</dbReference>
<dbReference type="GO" id="GO:0008236">
    <property type="term" value="F:serine-type peptidase activity"/>
    <property type="evidence" value="ECO:0007669"/>
    <property type="project" value="InterPro"/>
</dbReference>
<evidence type="ECO:0000313" key="3">
    <source>
        <dbReference type="EnsemblMetazoa" id="AMAM008182-PA"/>
    </source>
</evidence>
<reference evidence="4" key="1">
    <citation type="submission" date="2013-09" db="EMBL/GenBank/DDBJ databases">
        <title>The Genome Sequence of Anopheles maculatus species B.</title>
        <authorList>
            <consortium name="The Broad Institute Genomics Platform"/>
            <person name="Neafsey D.E."/>
            <person name="Besansky N."/>
            <person name="Howell P."/>
            <person name="Walton C."/>
            <person name="Young S.K."/>
            <person name="Zeng Q."/>
            <person name="Gargeya S."/>
            <person name="Fitzgerald M."/>
            <person name="Haas B."/>
            <person name="Abouelleil A."/>
            <person name="Allen A.W."/>
            <person name="Alvarado L."/>
            <person name="Arachchi H.M."/>
            <person name="Berlin A.M."/>
            <person name="Chapman S.B."/>
            <person name="Gainer-Dewar J."/>
            <person name="Goldberg J."/>
            <person name="Griggs A."/>
            <person name="Gujja S."/>
            <person name="Hansen M."/>
            <person name="Howarth C."/>
            <person name="Imamovic A."/>
            <person name="Ireland A."/>
            <person name="Larimer J."/>
            <person name="McCowan C."/>
            <person name="Murphy C."/>
            <person name="Pearson M."/>
            <person name="Poon T.W."/>
            <person name="Priest M."/>
            <person name="Roberts A."/>
            <person name="Saif S."/>
            <person name="Shea T."/>
            <person name="Sisk P."/>
            <person name="Sykes S."/>
            <person name="Wortman J."/>
            <person name="Nusbaum C."/>
            <person name="Birren B."/>
        </authorList>
    </citation>
    <scope>NUCLEOTIDE SEQUENCE [LARGE SCALE GENOMIC DNA]</scope>
    <source>
        <strain evidence="4">maculatus3</strain>
    </source>
</reference>
<evidence type="ECO:0008006" key="5">
    <source>
        <dbReference type="Google" id="ProtNLM"/>
    </source>
</evidence>
<dbReference type="PANTHER" id="PTHR11731:SF193">
    <property type="entry name" value="DIPEPTIDYL PEPTIDASE 9"/>
    <property type="match status" value="1"/>
</dbReference>
<dbReference type="SUPFAM" id="SSF82171">
    <property type="entry name" value="DPP6 N-terminal domain-like"/>
    <property type="match status" value="1"/>
</dbReference>
<evidence type="ECO:0000259" key="1">
    <source>
        <dbReference type="Pfam" id="PF00326"/>
    </source>
</evidence>
<name>A0A182SJT6_9DIPT</name>
<proteinExistence type="predicted"/>
<dbReference type="Pfam" id="PF00930">
    <property type="entry name" value="DPPIV_N"/>
    <property type="match status" value="1"/>
</dbReference>
<keyword evidence="4" id="KW-1185">Reference proteome</keyword>
<protein>
    <recommendedName>
        <fullName evidence="5">Peptidase S9 prolyl oligopeptidase catalytic domain-containing protein</fullName>
    </recommendedName>
</protein>
<dbReference type="InterPro" id="IPR029058">
    <property type="entry name" value="AB_hydrolase_fold"/>
</dbReference>
<dbReference type="VEuPathDB" id="VectorBase:AMAM008182"/>
<dbReference type="EnsemblMetazoa" id="AMAM008182-RA">
    <property type="protein sequence ID" value="AMAM008182-PA"/>
    <property type="gene ID" value="AMAM008182"/>
</dbReference>
<dbReference type="Proteomes" id="UP000075901">
    <property type="component" value="Unassembled WGS sequence"/>
</dbReference>
<dbReference type="GO" id="GO:0006508">
    <property type="term" value="P:proteolysis"/>
    <property type="evidence" value="ECO:0007669"/>
    <property type="project" value="InterPro"/>
</dbReference>
<evidence type="ECO:0000259" key="2">
    <source>
        <dbReference type="Pfam" id="PF00930"/>
    </source>
</evidence>
<feature type="domain" description="Dipeptidylpeptidase IV N-terminal" evidence="2">
    <location>
        <begin position="16"/>
        <end position="85"/>
    </location>
</feature>
<reference evidence="3" key="2">
    <citation type="submission" date="2020-05" db="UniProtKB">
        <authorList>
            <consortium name="EnsemblMetazoa"/>
        </authorList>
    </citation>
    <scope>IDENTIFICATION</scope>
    <source>
        <strain evidence="3">maculatus3</strain>
    </source>
</reference>
<dbReference type="Gene3D" id="2.140.10.30">
    <property type="entry name" value="Dipeptidylpeptidase IV, N-terminal domain"/>
    <property type="match status" value="1"/>
</dbReference>
<organism evidence="3 4">
    <name type="scientific">Anopheles maculatus</name>
    <dbReference type="NCBI Taxonomy" id="74869"/>
    <lineage>
        <taxon>Eukaryota</taxon>
        <taxon>Metazoa</taxon>
        <taxon>Ecdysozoa</taxon>
        <taxon>Arthropoda</taxon>
        <taxon>Hexapoda</taxon>
        <taxon>Insecta</taxon>
        <taxon>Pterygota</taxon>
        <taxon>Neoptera</taxon>
        <taxon>Endopterygota</taxon>
        <taxon>Diptera</taxon>
        <taxon>Nematocera</taxon>
        <taxon>Culicoidea</taxon>
        <taxon>Culicidae</taxon>
        <taxon>Anophelinae</taxon>
        <taxon>Anopheles</taxon>
        <taxon>Anopheles maculatus group</taxon>
    </lineage>
</organism>
<dbReference type="SUPFAM" id="SSF53474">
    <property type="entry name" value="alpha/beta-Hydrolases"/>
    <property type="match status" value="1"/>
</dbReference>
<dbReference type="Gene3D" id="3.40.50.1820">
    <property type="entry name" value="alpha/beta hydrolase"/>
    <property type="match status" value="1"/>
</dbReference>
<evidence type="ECO:0000313" key="4">
    <source>
        <dbReference type="Proteomes" id="UP000075901"/>
    </source>
</evidence>
<dbReference type="InterPro" id="IPR050278">
    <property type="entry name" value="Serine_Prot_S9B/DPPIV"/>
</dbReference>
<dbReference type="InterPro" id="IPR002469">
    <property type="entry name" value="Peptidase_S9B_N"/>
</dbReference>
<feature type="domain" description="Peptidase S9 prolyl oligopeptidase catalytic" evidence="1">
    <location>
        <begin position="209"/>
        <end position="338"/>
    </location>
</feature>